<proteinExistence type="predicted"/>
<protein>
    <submittedName>
        <fullName evidence="2">Uncharacterized protein</fullName>
    </submittedName>
</protein>
<accession>A0A5B7EQJ3</accession>
<evidence type="ECO:0000313" key="3">
    <source>
        <dbReference type="Proteomes" id="UP000324222"/>
    </source>
</evidence>
<dbReference type="Proteomes" id="UP000324222">
    <property type="component" value="Unassembled WGS sequence"/>
</dbReference>
<sequence>MEWETTLRLSILLTSPYRAVFSPHLRPLKSCVQVSPGLLHHDNLSGSISRKHRQEGLIGEVLVVVVVVVVVVLVVCRGRGAGVAVTSPCFGSSGVGSSEQCRPLFFPVASWICFPFHPPALSLHPSTLLAAPSPSILSVPPSARLPS</sequence>
<feature type="transmembrane region" description="Helical" evidence="1">
    <location>
        <begin position="57"/>
        <end position="75"/>
    </location>
</feature>
<keyword evidence="1" id="KW-0812">Transmembrane</keyword>
<comment type="caution">
    <text evidence="2">The sequence shown here is derived from an EMBL/GenBank/DDBJ whole genome shotgun (WGS) entry which is preliminary data.</text>
</comment>
<evidence type="ECO:0000256" key="1">
    <source>
        <dbReference type="SAM" id="Phobius"/>
    </source>
</evidence>
<name>A0A5B7EQJ3_PORTR</name>
<reference evidence="2 3" key="1">
    <citation type="submission" date="2019-05" db="EMBL/GenBank/DDBJ databases">
        <title>Another draft genome of Portunus trituberculatus and its Hox gene families provides insights of decapod evolution.</title>
        <authorList>
            <person name="Jeong J.-H."/>
            <person name="Song I."/>
            <person name="Kim S."/>
            <person name="Choi T."/>
            <person name="Kim D."/>
            <person name="Ryu S."/>
            <person name="Kim W."/>
        </authorList>
    </citation>
    <scope>NUCLEOTIDE SEQUENCE [LARGE SCALE GENOMIC DNA]</scope>
    <source>
        <tissue evidence="2">Muscle</tissue>
    </source>
</reference>
<keyword evidence="1" id="KW-1133">Transmembrane helix</keyword>
<keyword evidence="3" id="KW-1185">Reference proteome</keyword>
<dbReference type="AlphaFoldDB" id="A0A5B7EQJ3"/>
<gene>
    <name evidence="2" type="ORF">E2C01_028973</name>
</gene>
<keyword evidence="1" id="KW-0472">Membrane</keyword>
<evidence type="ECO:0000313" key="2">
    <source>
        <dbReference type="EMBL" id="MPC35548.1"/>
    </source>
</evidence>
<dbReference type="EMBL" id="VSRR010003299">
    <property type="protein sequence ID" value="MPC35548.1"/>
    <property type="molecule type" value="Genomic_DNA"/>
</dbReference>
<organism evidence="2 3">
    <name type="scientific">Portunus trituberculatus</name>
    <name type="common">Swimming crab</name>
    <name type="synonym">Neptunus trituberculatus</name>
    <dbReference type="NCBI Taxonomy" id="210409"/>
    <lineage>
        <taxon>Eukaryota</taxon>
        <taxon>Metazoa</taxon>
        <taxon>Ecdysozoa</taxon>
        <taxon>Arthropoda</taxon>
        <taxon>Crustacea</taxon>
        <taxon>Multicrustacea</taxon>
        <taxon>Malacostraca</taxon>
        <taxon>Eumalacostraca</taxon>
        <taxon>Eucarida</taxon>
        <taxon>Decapoda</taxon>
        <taxon>Pleocyemata</taxon>
        <taxon>Brachyura</taxon>
        <taxon>Eubrachyura</taxon>
        <taxon>Portunoidea</taxon>
        <taxon>Portunidae</taxon>
        <taxon>Portuninae</taxon>
        <taxon>Portunus</taxon>
    </lineage>
</organism>